<proteinExistence type="predicted"/>
<dbReference type="HOGENOM" id="CLU_1499138_0_0_1"/>
<reference evidence="3" key="1">
    <citation type="journal article" date="2009" name="Nature">
        <title>Genome sequence and analysis of the Irish potato famine pathogen Phytophthora infestans.</title>
        <authorList>
            <consortium name="The Broad Institute Genome Sequencing Platform"/>
            <person name="Haas B.J."/>
            <person name="Kamoun S."/>
            <person name="Zody M.C."/>
            <person name="Jiang R.H."/>
            <person name="Handsaker R.E."/>
            <person name="Cano L.M."/>
            <person name="Grabherr M."/>
            <person name="Kodira C.D."/>
            <person name="Raffaele S."/>
            <person name="Torto-Alalibo T."/>
            <person name="Bozkurt T.O."/>
            <person name="Ah-Fong A.M."/>
            <person name="Alvarado L."/>
            <person name="Anderson V.L."/>
            <person name="Armstrong M.R."/>
            <person name="Avrova A."/>
            <person name="Baxter L."/>
            <person name="Beynon J."/>
            <person name="Boevink P.C."/>
            <person name="Bollmann S.R."/>
            <person name="Bos J.I."/>
            <person name="Bulone V."/>
            <person name="Cai G."/>
            <person name="Cakir C."/>
            <person name="Carrington J.C."/>
            <person name="Chawner M."/>
            <person name="Conti L."/>
            <person name="Costanzo S."/>
            <person name="Ewan R."/>
            <person name="Fahlgren N."/>
            <person name="Fischbach M.A."/>
            <person name="Fugelstad J."/>
            <person name="Gilroy E.M."/>
            <person name="Gnerre S."/>
            <person name="Green P.J."/>
            <person name="Grenville-Briggs L.J."/>
            <person name="Griffith J."/>
            <person name="Grunwald N.J."/>
            <person name="Horn K."/>
            <person name="Horner N.R."/>
            <person name="Hu C.H."/>
            <person name="Huitema E."/>
            <person name="Jeong D.H."/>
            <person name="Jones A.M."/>
            <person name="Jones J.D."/>
            <person name="Jones R.W."/>
            <person name="Karlsson E.K."/>
            <person name="Kunjeti S.G."/>
            <person name="Lamour K."/>
            <person name="Liu Z."/>
            <person name="Ma L."/>
            <person name="Maclean D."/>
            <person name="Chibucos M.C."/>
            <person name="McDonald H."/>
            <person name="McWalters J."/>
            <person name="Meijer H.J."/>
            <person name="Morgan W."/>
            <person name="Morris P.F."/>
            <person name="Munro C.A."/>
            <person name="O'Neill K."/>
            <person name="Ospina-Giraldo M."/>
            <person name="Pinzon A."/>
            <person name="Pritchard L."/>
            <person name="Ramsahoye B."/>
            <person name="Ren Q."/>
            <person name="Restrepo S."/>
            <person name="Roy S."/>
            <person name="Sadanandom A."/>
            <person name="Savidor A."/>
            <person name="Schornack S."/>
            <person name="Schwartz D.C."/>
            <person name="Schumann U.D."/>
            <person name="Schwessinger B."/>
            <person name="Seyer L."/>
            <person name="Sharpe T."/>
            <person name="Silvar C."/>
            <person name="Song J."/>
            <person name="Studholme D.J."/>
            <person name="Sykes S."/>
            <person name="Thines M."/>
            <person name="van de Vondervoort P.J."/>
            <person name="Phuntumart V."/>
            <person name="Wawra S."/>
            <person name="Weide R."/>
            <person name="Win J."/>
            <person name="Young C."/>
            <person name="Zhou S."/>
            <person name="Fry W."/>
            <person name="Meyers B.C."/>
            <person name="van West P."/>
            <person name="Ristaino J."/>
            <person name="Govers F."/>
            <person name="Birch P.R."/>
            <person name="Whisson S.C."/>
            <person name="Judelson H.S."/>
            <person name="Nusbaum C."/>
        </authorList>
    </citation>
    <scope>NUCLEOTIDE SEQUENCE [LARGE SCALE GENOMIC DNA]</scope>
    <source>
        <strain evidence="3">T30-4</strain>
    </source>
</reference>
<dbReference type="RefSeq" id="XP_002902162.1">
    <property type="nucleotide sequence ID" value="XM_002902116.1"/>
</dbReference>
<dbReference type="VEuPathDB" id="FungiDB:PITG_10352"/>
<feature type="compositionally biased region" description="Low complexity" evidence="1">
    <location>
        <begin position="59"/>
        <end position="73"/>
    </location>
</feature>
<feature type="compositionally biased region" description="Polar residues" evidence="1">
    <location>
        <begin position="135"/>
        <end position="147"/>
    </location>
</feature>
<dbReference type="KEGG" id="pif:PITG_10352"/>
<sequence>MSQIPEREQAARQHHETKGQPIEMNFEFHEPSPTSTPSDHDNDPNKQTGNFNLNEKATSYQDQNQQSSSPNDPEGQQNNRAFSTYTFSKSSILDDEGRQVASMQGRYEDSLGRMKAVQERQIDGTKLRTTWSSMCEGQPETTCSSGSPEEFEAQWQHTPFGEAQKAIQEHQHQQQLERSG</sequence>
<dbReference type="EMBL" id="DS028135">
    <property type="protein sequence ID" value="EEY56834.1"/>
    <property type="molecule type" value="Genomic_DNA"/>
</dbReference>
<keyword evidence="3" id="KW-1185">Reference proteome</keyword>
<dbReference type="Proteomes" id="UP000006643">
    <property type="component" value="Unassembled WGS sequence"/>
</dbReference>
<dbReference type="OrthoDB" id="104755at2759"/>
<evidence type="ECO:0000313" key="2">
    <source>
        <dbReference type="EMBL" id="EEY56834.1"/>
    </source>
</evidence>
<gene>
    <name evidence="2" type="ORF">PITG_10352</name>
</gene>
<evidence type="ECO:0000256" key="1">
    <source>
        <dbReference type="SAM" id="MobiDB-lite"/>
    </source>
</evidence>
<organism evidence="2 3">
    <name type="scientific">Phytophthora infestans (strain T30-4)</name>
    <name type="common">Potato late blight agent</name>
    <dbReference type="NCBI Taxonomy" id="403677"/>
    <lineage>
        <taxon>Eukaryota</taxon>
        <taxon>Sar</taxon>
        <taxon>Stramenopiles</taxon>
        <taxon>Oomycota</taxon>
        <taxon>Peronosporomycetes</taxon>
        <taxon>Peronosporales</taxon>
        <taxon>Peronosporaceae</taxon>
        <taxon>Phytophthora</taxon>
    </lineage>
</organism>
<protein>
    <submittedName>
        <fullName evidence="2">Uncharacterized protein</fullName>
    </submittedName>
</protein>
<dbReference type="OMA" id="NFEFHEP"/>
<name>D0NF45_PHYIT</name>
<dbReference type="AlphaFoldDB" id="D0NF45"/>
<feature type="compositionally biased region" description="Polar residues" evidence="1">
    <location>
        <begin position="74"/>
        <end position="90"/>
    </location>
</feature>
<feature type="compositionally biased region" description="Basic and acidic residues" evidence="1">
    <location>
        <begin position="1"/>
        <end position="18"/>
    </location>
</feature>
<accession>D0NF45</accession>
<feature type="compositionally biased region" description="Polar residues" evidence="1">
    <location>
        <begin position="45"/>
        <end position="58"/>
    </location>
</feature>
<dbReference type="InParanoid" id="D0NF45"/>
<dbReference type="eggNOG" id="ENOG502RGDY">
    <property type="taxonomic scope" value="Eukaryota"/>
</dbReference>
<feature type="region of interest" description="Disordered" evidence="1">
    <location>
        <begin position="135"/>
        <end position="180"/>
    </location>
</feature>
<feature type="region of interest" description="Disordered" evidence="1">
    <location>
        <begin position="1"/>
        <end position="90"/>
    </location>
</feature>
<evidence type="ECO:0000313" key="3">
    <source>
        <dbReference type="Proteomes" id="UP000006643"/>
    </source>
</evidence>
<dbReference type="GeneID" id="9474059"/>